<proteinExistence type="predicted"/>
<dbReference type="Proteomes" id="UP000728185">
    <property type="component" value="Unassembled WGS sequence"/>
</dbReference>
<sequence>MITKEKLKQSNLARANNDDAKEQQLRMLSDKERMERELRLTNSVNTVIQKLNRTRNAQKEAQENKELSFQAAFQSIARLKDSIENSRDNISVQRARQRAESLTMKSEEEALRIRAEQAFEETELAVALHKRMAQIEAHRQ</sequence>
<gene>
    <name evidence="2" type="ORF">FBUS_03638</name>
</gene>
<accession>A0A8E0RTH4</accession>
<organism evidence="2 3">
    <name type="scientific">Fasciolopsis buskii</name>
    <dbReference type="NCBI Taxonomy" id="27845"/>
    <lineage>
        <taxon>Eukaryota</taxon>
        <taxon>Metazoa</taxon>
        <taxon>Spiralia</taxon>
        <taxon>Lophotrochozoa</taxon>
        <taxon>Platyhelminthes</taxon>
        <taxon>Trematoda</taxon>
        <taxon>Digenea</taxon>
        <taxon>Plagiorchiida</taxon>
        <taxon>Echinostomata</taxon>
        <taxon>Echinostomatoidea</taxon>
        <taxon>Fasciolidae</taxon>
        <taxon>Fasciolopsis</taxon>
    </lineage>
</organism>
<dbReference type="EMBL" id="LUCM01006526">
    <property type="protein sequence ID" value="KAA0191152.1"/>
    <property type="molecule type" value="Genomic_DNA"/>
</dbReference>
<evidence type="ECO:0000313" key="2">
    <source>
        <dbReference type="EMBL" id="KAA0191152.1"/>
    </source>
</evidence>
<evidence type="ECO:0000313" key="3">
    <source>
        <dbReference type="Proteomes" id="UP000728185"/>
    </source>
</evidence>
<comment type="caution">
    <text evidence="2">The sequence shown here is derived from an EMBL/GenBank/DDBJ whole genome shotgun (WGS) entry which is preliminary data.</text>
</comment>
<feature type="region of interest" description="Disordered" evidence="1">
    <location>
        <begin position="1"/>
        <end position="29"/>
    </location>
</feature>
<keyword evidence="3" id="KW-1185">Reference proteome</keyword>
<name>A0A8E0RTH4_9TREM</name>
<feature type="compositionally biased region" description="Basic and acidic residues" evidence="1">
    <location>
        <begin position="16"/>
        <end position="29"/>
    </location>
</feature>
<reference evidence="2" key="1">
    <citation type="submission" date="2019-05" db="EMBL/GenBank/DDBJ databases">
        <title>Annotation for the trematode Fasciolopsis buski.</title>
        <authorList>
            <person name="Choi Y.-J."/>
        </authorList>
    </citation>
    <scope>NUCLEOTIDE SEQUENCE</scope>
    <source>
        <strain evidence="2">HT</strain>
        <tissue evidence="2">Whole worm</tissue>
    </source>
</reference>
<protein>
    <submittedName>
        <fullName evidence="2">Uncharacterized protein</fullName>
    </submittedName>
</protein>
<evidence type="ECO:0000256" key="1">
    <source>
        <dbReference type="SAM" id="MobiDB-lite"/>
    </source>
</evidence>
<dbReference type="AlphaFoldDB" id="A0A8E0RTH4"/>